<sequence length="611" mass="68411">MASTESSRPSGLKRRRITQACDYCHQRSIRCRASGNALACQNCEAFAQPCTYNRTPLKRGTKPRRTSPNTGGKPPEQDESHPSGTIQAGVSRGNSDREAESGTPRTLDADMASWKAPNAASQAIIIDLVEIYFEIVYPIFPFFHQPSFIRRISRAEYTTHKSLFALVMAVCALVSGRVRDGSVTNTRWDMPPLYALKPEVFYNEAKGLLVSLMTEADIRVVQAHAILAVAAIQEGRTRDLHMHLGIYHTLVAMDGLHDESNWPRNIGIIEREERRRLNFQFWSMYTLDIYSAVVWGSIIRCREHQSNVAYPVEVDDESINDNAIADHDLSAATDLEPAFTPDETSRANCWMYGWNFVTDLYRVLEHALAGFQGRRCHSTRSAFLREILDDDLAIAKTSVQAKVLQKYYSLPNLFKNTPQMIYNTKIDRFGFQAANITATLQLLRIVLLAVDGASVEERCEIASDVVASFKSIPVAYLLAISNPLLYHLGGIGTILASVTEESLSETDYERIRDVILSLAQLLESLEVIHHDSGASTRLRSLVSHIDEDIARKKEATLPAGPIINSDELLQQSVIDGQEQQSYSEVNLDRPNWMLEISGDILGDLTWNFDLG</sequence>
<dbReference type="EMBL" id="JANJQO010000189">
    <property type="protein sequence ID" value="KAJ2980574.1"/>
    <property type="molecule type" value="Genomic_DNA"/>
</dbReference>
<proteinExistence type="predicted"/>
<gene>
    <name evidence="1" type="ORF">NQ176_g2553</name>
</gene>
<comment type="caution">
    <text evidence="1">The sequence shown here is derived from an EMBL/GenBank/DDBJ whole genome shotgun (WGS) entry which is preliminary data.</text>
</comment>
<dbReference type="Proteomes" id="UP001143910">
    <property type="component" value="Unassembled WGS sequence"/>
</dbReference>
<name>A0ACC1NQ78_9HYPO</name>
<keyword evidence="2" id="KW-1185">Reference proteome</keyword>
<organism evidence="1 2">
    <name type="scientific">Zarea fungicola</name>
    <dbReference type="NCBI Taxonomy" id="93591"/>
    <lineage>
        <taxon>Eukaryota</taxon>
        <taxon>Fungi</taxon>
        <taxon>Dikarya</taxon>
        <taxon>Ascomycota</taxon>
        <taxon>Pezizomycotina</taxon>
        <taxon>Sordariomycetes</taxon>
        <taxon>Hypocreomycetidae</taxon>
        <taxon>Hypocreales</taxon>
        <taxon>Cordycipitaceae</taxon>
        <taxon>Zarea</taxon>
    </lineage>
</organism>
<reference evidence="1" key="1">
    <citation type="submission" date="2022-08" db="EMBL/GenBank/DDBJ databases">
        <title>Genome Sequence of Lecanicillium fungicola.</title>
        <authorList>
            <person name="Buettner E."/>
        </authorList>
    </citation>
    <scope>NUCLEOTIDE SEQUENCE</scope>
    <source>
        <strain evidence="1">Babe33</strain>
    </source>
</reference>
<evidence type="ECO:0000313" key="2">
    <source>
        <dbReference type="Proteomes" id="UP001143910"/>
    </source>
</evidence>
<accession>A0ACC1NQ78</accession>
<protein>
    <submittedName>
        <fullName evidence="1">Uncharacterized protein</fullName>
    </submittedName>
</protein>
<evidence type="ECO:0000313" key="1">
    <source>
        <dbReference type="EMBL" id="KAJ2980574.1"/>
    </source>
</evidence>